<dbReference type="InterPro" id="IPR051020">
    <property type="entry name" value="ALDH-related_metabolic_enz"/>
</dbReference>
<feature type="active site" evidence="5">
    <location>
        <position position="256"/>
    </location>
</feature>
<name>A0A0L7MD08_COMTE</name>
<comment type="caution">
    <text evidence="8">The sequence shown here is derived from an EMBL/GenBank/DDBJ whole genome shotgun (WGS) entry which is preliminary data.</text>
</comment>
<dbReference type="InterPro" id="IPR017656">
    <property type="entry name" value="Put_phosphonoacetaldehyde_DH"/>
</dbReference>
<dbReference type="CDD" id="cd07146">
    <property type="entry name" value="ALDH_PhpJ"/>
    <property type="match status" value="1"/>
</dbReference>
<dbReference type="EMBL" id="JNVD01000025">
    <property type="protein sequence ID" value="KOC19789.1"/>
    <property type="molecule type" value="Genomic_DNA"/>
</dbReference>
<dbReference type="InterPro" id="IPR016163">
    <property type="entry name" value="Ald_DH_C"/>
</dbReference>
<comment type="similarity">
    <text evidence="1 6">Belongs to the aldehyde dehydrogenase family.</text>
</comment>
<keyword evidence="4" id="KW-0520">NAD</keyword>
<gene>
    <name evidence="8" type="ORF">GL58_17350</name>
</gene>
<dbReference type="InterPro" id="IPR016160">
    <property type="entry name" value="Ald_DH_CS_CYS"/>
</dbReference>
<evidence type="ECO:0000259" key="7">
    <source>
        <dbReference type="Pfam" id="PF00171"/>
    </source>
</evidence>
<feature type="domain" description="Aldehyde dehydrogenase" evidence="7">
    <location>
        <begin position="27"/>
        <end position="477"/>
    </location>
</feature>
<dbReference type="RefSeq" id="WP_053284268.1">
    <property type="nucleotide sequence ID" value="NZ_JNVD01000025.1"/>
</dbReference>
<evidence type="ECO:0000256" key="4">
    <source>
        <dbReference type="PIRSR" id="PIRSR617656-3"/>
    </source>
</evidence>
<feature type="active site" description="Proton donor/acceptor" evidence="3">
    <location>
        <position position="256"/>
    </location>
</feature>
<accession>A0A0L7MD08</accession>
<dbReference type="PATRIC" id="fig|285.49.peg.3590"/>
<dbReference type="Pfam" id="PF00171">
    <property type="entry name" value="Aldedh"/>
    <property type="match status" value="1"/>
</dbReference>
<dbReference type="InterPro" id="IPR015590">
    <property type="entry name" value="Aldehyde_DH_dom"/>
</dbReference>
<dbReference type="Gene3D" id="3.40.605.10">
    <property type="entry name" value="Aldehyde Dehydrogenase, Chain A, domain 1"/>
    <property type="match status" value="1"/>
</dbReference>
<feature type="active site" description="Nucleophile" evidence="3">
    <location>
        <position position="290"/>
    </location>
</feature>
<feature type="binding site" evidence="4">
    <location>
        <begin position="157"/>
        <end position="159"/>
    </location>
    <ligand>
        <name>NAD(+)</name>
        <dbReference type="ChEBI" id="CHEBI:57540"/>
    </ligand>
</feature>
<dbReference type="SUPFAM" id="SSF53720">
    <property type="entry name" value="ALDH-like"/>
    <property type="match status" value="1"/>
</dbReference>
<dbReference type="Gene3D" id="3.40.309.10">
    <property type="entry name" value="Aldehyde Dehydrogenase, Chain A, domain 2"/>
    <property type="match status" value="1"/>
</dbReference>
<feature type="binding site" evidence="4">
    <location>
        <position position="237"/>
    </location>
    <ligand>
        <name>NAD(+)</name>
        <dbReference type="ChEBI" id="CHEBI:57540"/>
    </ligand>
</feature>
<feature type="binding site" evidence="4">
    <location>
        <position position="384"/>
    </location>
    <ligand>
        <name>NAD(+)</name>
        <dbReference type="ChEBI" id="CHEBI:57540"/>
    </ligand>
</feature>
<dbReference type="InterPro" id="IPR016161">
    <property type="entry name" value="Ald_DH/histidinol_DH"/>
</dbReference>
<reference evidence="9" key="1">
    <citation type="submission" date="2014-06" db="EMBL/GenBank/DDBJ databases">
        <title>Draft genome sequence of C. testosteroni WDL7.</title>
        <authorList>
            <person name="Wu Y."/>
            <person name="Seshan H."/>
            <person name="Arumugam K."/>
        </authorList>
    </citation>
    <scope>NUCLEOTIDE SEQUENCE [LARGE SCALE GENOMIC DNA]</scope>
    <source>
        <strain evidence="9">WDL7</strain>
    </source>
</reference>
<protein>
    <submittedName>
        <fullName evidence="8">DeoR faimly transcriptional regulator</fullName>
    </submittedName>
</protein>
<dbReference type="PANTHER" id="PTHR42991:SF1">
    <property type="entry name" value="ALDEHYDE DEHYDROGENASE"/>
    <property type="match status" value="1"/>
</dbReference>
<keyword evidence="2 6" id="KW-0560">Oxidoreductase</keyword>
<dbReference type="PROSITE" id="PS00687">
    <property type="entry name" value="ALDEHYDE_DEHYDR_GLU"/>
    <property type="match status" value="1"/>
</dbReference>
<evidence type="ECO:0000256" key="1">
    <source>
        <dbReference type="ARBA" id="ARBA00009986"/>
    </source>
</evidence>
<dbReference type="PANTHER" id="PTHR42991">
    <property type="entry name" value="ALDEHYDE DEHYDROGENASE"/>
    <property type="match status" value="1"/>
</dbReference>
<evidence type="ECO:0000313" key="8">
    <source>
        <dbReference type="EMBL" id="KOC19789.1"/>
    </source>
</evidence>
<evidence type="ECO:0000256" key="2">
    <source>
        <dbReference type="ARBA" id="ARBA00023002"/>
    </source>
</evidence>
<dbReference type="PROSITE" id="PS00070">
    <property type="entry name" value="ALDEHYDE_DEHYDR_CYS"/>
    <property type="match status" value="1"/>
</dbReference>
<dbReference type="GO" id="GO:0008911">
    <property type="term" value="F:lactaldehyde dehydrogenase (NAD+) activity"/>
    <property type="evidence" value="ECO:0007669"/>
    <property type="project" value="TreeGrafter"/>
</dbReference>
<evidence type="ECO:0000256" key="6">
    <source>
        <dbReference type="RuleBase" id="RU003345"/>
    </source>
</evidence>
<dbReference type="InterPro" id="IPR029510">
    <property type="entry name" value="Ald_DH_CS_GLU"/>
</dbReference>
<feature type="binding site" evidence="4">
    <location>
        <begin position="183"/>
        <end position="186"/>
    </location>
    <ligand>
        <name>NAD(+)</name>
        <dbReference type="ChEBI" id="CHEBI:57540"/>
    </ligand>
</feature>
<sequence>MSLTQVKPIDIRRESLRIAGERVHRDEVIEVTYPYTGEVIGTVPKATLDDVRRAYRIARDYKPTLTRYERYQILMRAGEIIASRLDEISRVITLESGLCRKDSLYEVGRASDVLLFAANQALVDDGAVFSCDLTHHGKSRKVYTTKEPLLGVITAITPFNHPLNQVIHKVAPAIATNNRVVLKPSEKTPLTAFVLADILYEAGLPPQMLSVVTGDPREIADEMLTHPDVDLVTFTGGVAIGKYIAAKAVYKRQILELGGNDPIIVMEDADVEEAATLAASGSYKNSGQRCTAVKRMLVHEKVADQFVELLVQKTKAMNYGDPMDPHTDMGTVIDEEAAIHFENVVNEAIEDGAKLLAGHVRSGALYAPTVLDHVKPEMTVALQETFGPVSPVIRFKDIDEAIRISNGTAYGLSSSVCTNRLDYITRFVRELNVGSVNVREVPGYRLELTPFGGIKDSGLGYKEGVLEAMKSFCNTKTYSLPW</sequence>
<evidence type="ECO:0000256" key="5">
    <source>
        <dbReference type="PROSITE-ProRule" id="PRU10007"/>
    </source>
</evidence>
<dbReference type="InterPro" id="IPR016162">
    <property type="entry name" value="Ald_DH_N"/>
</dbReference>
<dbReference type="Proteomes" id="UP000037442">
    <property type="component" value="Unassembled WGS sequence"/>
</dbReference>
<proteinExistence type="inferred from homology"/>
<organism evidence="8 9">
    <name type="scientific">Comamonas testosteroni</name>
    <name type="common">Pseudomonas testosteroni</name>
    <dbReference type="NCBI Taxonomy" id="285"/>
    <lineage>
        <taxon>Bacteria</taxon>
        <taxon>Pseudomonadati</taxon>
        <taxon>Pseudomonadota</taxon>
        <taxon>Betaproteobacteria</taxon>
        <taxon>Burkholderiales</taxon>
        <taxon>Comamonadaceae</taxon>
        <taxon>Comamonas</taxon>
    </lineage>
</organism>
<evidence type="ECO:0000313" key="9">
    <source>
        <dbReference type="Proteomes" id="UP000037442"/>
    </source>
</evidence>
<evidence type="ECO:0000256" key="3">
    <source>
        <dbReference type="PIRSR" id="PIRSR617656-1"/>
    </source>
</evidence>
<dbReference type="NCBIfam" id="TIGR03250">
    <property type="entry name" value="PhnAcAld_DH"/>
    <property type="match status" value="1"/>
</dbReference>
<dbReference type="AlphaFoldDB" id="A0A0L7MD08"/>